<protein>
    <submittedName>
        <fullName evidence="1">Uncharacterized protein</fullName>
    </submittedName>
</protein>
<sequence length="236" mass="27355">MNKLKDIDEKLNDLRNQIDDGMVKIKVATDSLLEKTKKDVIPKLEGFDVSNGINQVVKKMTNIGKGLEMIFKGLFVEETKGLGDGLSIGFHDIGEFMFWASQFLFTYIICGLQYLQNMHKCIFYYALDVFGKILYFPVDFINWIAWEFAGQDLYSGQQKMWETIYWIDDKFYTNTGFHFAHYPKNVIDMCYSCKRLRVLALKSKSSQINYDFEKKMPELLQAGIQTMIKGGNLMGQ</sequence>
<proteinExistence type="predicted"/>
<dbReference type="EMBL" id="MN739090">
    <property type="protein sequence ID" value="QHS87954.1"/>
    <property type="molecule type" value="Genomic_DNA"/>
</dbReference>
<organism evidence="1">
    <name type="scientific">viral metagenome</name>
    <dbReference type="NCBI Taxonomy" id="1070528"/>
    <lineage>
        <taxon>unclassified sequences</taxon>
        <taxon>metagenomes</taxon>
        <taxon>organismal metagenomes</taxon>
    </lineage>
</organism>
<reference evidence="1" key="1">
    <citation type="journal article" date="2020" name="Nature">
        <title>Giant virus diversity and host interactions through global metagenomics.</title>
        <authorList>
            <person name="Schulz F."/>
            <person name="Roux S."/>
            <person name="Paez-Espino D."/>
            <person name="Jungbluth S."/>
            <person name="Walsh D.A."/>
            <person name="Denef V.J."/>
            <person name="McMahon K.D."/>
            <person name="Konstantinidis K.T."/>
            <person name="Eloe-Fadrosh E.A."/>
            <person name="Kyrpides N.C."/>
            <person name="Woyke T."/>
        </authorList>
    </citation>
    <scope>NUCLEOTIDE SEQUENCE</scope>
    <source>
        <strain evidence="1">GVMAG-M-3300010158-13</strain>
    </source>
</reference>
<name>A0A6C0B7X7_9ZZZZ</name>
<dbReference type="AlphaFoldDB" id="A0A6C0B7X7"/>
<evidence type="ECO:0000313" key="1">
    <source>
        <dbReference type="EMBL" id="QHS87954.1"/>
    </source>
</evidence>
<accession>A0A6C0B7X7</accession>